<dbReference type="STRING" id="29172.A0A0D8XLK7"/>
<gene>
    <name evidence="2" type="ORF">DICVIV_08440</name>
</gene>
<dbReference type="Proteomes" id="UP000053766">
    <property type="component" value="Unassembled WGS sequence"/>
</dbReference>
<evidence type="ECO:0000256" key="1">
    <source>
        <dbReference type="SAM" id="SignalP"/>
    </source>
</evidence>
<dbReference type="EMBL" id="KN716403">
    <property type="protein sequence ID" value="KJH45523.1"/>
    <property type="molecule type" value="Genomic_DNA"/>
</dbReference>
<evidence type="ECO:0008006" key="4">
    <source>
        <dbReference type="Google" id="ProtNLM"/>
    </source>
</evidence>
<organism evidence="2 3">
    <name type="scientific">Dictyocaulus viviparus</name>
    <name type="common">Bovine lungworm</name>
    <dbReference type="NCBI Taxonomy" id="29172"/>
    <lineage>
        <taxon>Eukaryota</taxon>
        <taxon>Metazoa</taxon>
        <taxon>Ecdysozoa</taxon>
        <taxon>Nematoda</taxon>
        <taxon>Chromadorea</taxon>
        <taxon>Rhabditida</taxon>
        <taxon>Rhabditina</taxon>
        <taxon>Rhabditomorpha</taxon>
        <taxon>Strongyloidea</taxon>
        <taxon>Metastrongylidae</taxon>
        <taxon>Dictyocaulus</taxon>
    </lineage>
</organism>
<dbReference type="AlphaFoldDB" id="A0A0D8XLK7"/>
<keyword evidence="3" id="KW-1185">Reference proteome</keyword>
<accession>A0A0D8XLK7</accession>
<evidence type="ECO:0000313" key="2">
    <source>
        <dbReference type="EMBL" id="KJH45523.1"/>
    </source>
</evidence>
<keyword evidence="1" id="KW-0732">Signal</keyword>
<evidence type="ECO:0000313" key="3">
    <source>
        <dbReference type="Proteomes" id="UP000053766"/>
    </source>
</evidence>
<feature type="chain" id="PRO_5002336022" description="EB module" evidence="1">
    <location>
        <begin position="25"/>
        <end position="224"/>
    </location>
</feature>
<protein>
    <recommendedName>
        <fullName evidence="4">EB module</fullName>
    </recommendedName>
</protein>
<feature type="signal peptide" evidence="1">
    <location>
        <begin position="1"/>
        <end position="24"/>
    </location>
</feature>
<dbReference type="OrthoDB" id="6236007at2759"/>
<name>A0A0D8XLK7_DICVI</name>
<proteinExistence type="predicted"/>
<reference evidence="3" key="2">
    <citation type="journal article" date="2016" name="Sci. Rep.">
        <title>Dictyocaulus viviparus genome, variome and transcriptome elucidate lungworm biology and support future intervention.</title>
        <authorList>
            <person name="McNulty S.N."/>
            <person name="Strube C."/>
            <person name="Rosa B.A."/>
            <person name="Martin J.C."/>
            <person name="Tyagi R."/>
            <person name="Choi Y.J."/>
            <person name="Wang Q."/>
            <person name="Hallsworth Pepin K."/>
            <person name="Zhang X."/>
            <person name="Ozersky P."/>
            <person name="Wilson R.K."/>
            <person name="Sternberg P.W."/>
            <person name="Gasser R.B."/>
            <person name="Mitreva M."/>
        </authorList>
    </citation>
    <scope>NUCLEOTIDE SEQUENCE [LARGE SCALE GENOMIC DNA]</scope>
    <source>
        <strain evidence="3">HannoverDv2000</strain>
    </source>
</reference>
<sequence>MRIRGVTFVLLVTNVTSTLEYVDGFVKRTKKYSTIHAVPVLEAQCVILIPMSNSRCAHVKCPAGYLCDNNSGNCKKFRIPRSSYYEFLRRNRLRSIGNSDRCQYMLCPEGMQCDSNSGSNIYIIPFRPLSSPKAISDICRAVICPQGLQCDSNTGICRKFRQILDDASTSNLCDGVICPEGMQCDSNAGICRQFRSLSDNPVALHPCNALACPQEKRCNLNSGL</sequence>
<reference evidence="2 3" key="1">
    <citation type="submission" date="2013-11" db="EMBL/GenBank/DDBJ databases">
        <title>Draft genome of the bovine lungworm Dictyocaulus viviparus.</title>
        <authorList>
            <person name="Mitreva M."/>
        </authorList>
    </citation>
    <scope>NUCLEOTIDE SEQUENCE [LARGE SCALE GENOMIC DNA]</scope>
    <source>
        <strain evidence="2 3">HannoverDv2000</strain>
    </source>
</reference>